<comment type="similarity">
    <text evidence="1">Belongs to the ketopantoate reductase family.</text>
</comment>
<dbReference type="EC" id="1.1.1.169" evidence="6"/>
<feature type="domain" description="Ketopantoate reductase N-terminal" evidence="4">
    <location>
        <begin position="3"/>
        <end position="146"/>
    </location>
</feature>
<keyword evidence="3 6" id="KW-0560">Oxidoreductase</keyword>
<feature type="domain" description="Ketopantoate reductase C-terminal" evidence="5">
    <location>
        <begin position="174"/>
        <end position="299"/>
    </location>
</feature>
<dbReference type="PANTHER" id="PTHR21708:SF26">
    <property type="entry name" value="2-DEHYDROPANTOATE 2-REDUCTASE"/>
    <property type="match status" value="1"/>
</dbReference>
<dbReference type="Gene3D" id="3.40.50.720">
    <property type="entry name" value="NAD(P)-binding Rossmann-like Domain"/>
    <property type="match status" value="1"/>
</dbReference>
<dbReference type="InterPro" id="IPR013752">
    <property type="entry name" value="KPA_reductase"/>
</dbReference>
<dbReference type="SUPFAM" id="SSF48179">
    <property type="entry name" value="6-phosphogluconate dehydrogenase C-terminal domain-like"/>
    <property type="match status" value="1"/>
</dbReference>
<dbReference type="AlphaFoldDB" id="A0A0W8FG11"/>
<dbReference type="GO" id="GO:0008677">
    <property type="term" value="F:2-dehydropantoate 2-reductase activity"/>
    <property type="evidence" value="ECO:0007669"/>
    <property type="project" value="UniProtKB-EC"/>
</dbReference>
<proteinExistence type="inferred from homology"/>
<comment type="caution">
    <text evidence="6">The sequence shown here is derived from an EMBL/GenBank/DDBJ whole genome shotgun (WGS) entry which is preliminary data.</text>
</comment>
<dbReference type="Pfam" id="PF02558">
    <property type="entry name" value="ApbA"/>
    <property type="match status" value="1"/>
</dbReference>
<dbReference type="GO" id="GO:0005737">
    <property type="term" value="C:cytoplasm"/>
    <property type="evidence" value="ECO:0007669"/>
    <property type="project" value="TreeGrafter"/>
</dbReference>
<dbReference type="Gene3D" id="1.10.1040.10">
    <property type="entry name" value="N-(1-d-carboxylethyl)-l-norvaline Dehydrogenase, domain 2"/>
    <property type="match status" value="1"/>
</dbReference>
<evidence type="ECO:0000259" key="5">
    <source>
        <dbReference type="Pfam" id="PF08546"/>
    </source>
</evidence>
<accession>A0A0W8FG11</accession>
<dbReference type="GO" id="GO:0015940">
    <property type="term" value="P:pantothenate biosynthetic process"/>
    <property type="evidence" value="ECO:0007669"/>
    <property type="project" value="InterPro"/>
</dbReference>
<dbReference type="NCBIfam" id="TIGR00745">
    <property type="entry name" value="apbA_panE"/>
    <property type="match status" value="1"/>
</dbReference>
<evidence type="ECO:0000256" key="2">
    <source>
        <dbReference type="ARBA" id="ARBA00022857"/>
    </source>
</evidence>
<protein>
    <submittedName>
        <fullName evidence="6">2-dehydropantoate 2-reductase</fullName>
        <ecNumber evidence="6">1.1.1.169</ecNumber>
    </submittedName>
</protein>
<evidence type="ECO:0000313" key="6">
    <source>
        <dbReference type="EMBL" id="KUG19646.1"/>
    </source>
</evidence>
<dbReference type="PANTHER" id="PTHR21708">
    <property type="entry name" value="PROBABLE 2-DEHYDROPANTOATE 2-REDUCTASE"/>
    <property type="match status" value="1"/>
</dbReference>
<dbReference type="InterPro" id="IPR013332">
    <property type="entry name" value="KPR_N"/>
</dbReference>
<dbReference type="InterPro" id="IPR036291">
    <property type="entry name" value="NAD(P)-bd_dom_sf"/>
</dbReference>
<dbReference type="InterPro" id="IPR051402">
    <property type="entry name" value="KPR-Related"/>
</dbReference>
<dbReference type="EMBL" id="LNQE01001267">
    <property type="protein sequence ID" value="KUG19646.1"/>
    <property type="molecule type" value="Genomic_DNA"/>
</dbReference>
<dbReference type="InterPro" id="IPR008927">
    <property type="entry name" value="6-PGluconate_DH-like_C_sf"/>
</dbReference>
<dbReference type="InterPro" id="IPR003710">
    <property type="entry name" value="ApbA"/>
</dbReference>
<keyword evidence="2" id="KW-0521">NADP</keyword>
<organism evidence="6">
    <name type="scientific">hydrocarbon metagenome</name>
    <dbReference type="NCBI Taxonomy" id="938273"/>
    <lineage>
        <taxon>unclassified sequences</taxon>
        <taxon>metagenomes</taxon>
        <taxon>ecological metagenomes</taxon>
    </lineage>
</organism>
<sequence>MRILVLGAGAVGLSVAAQLSAVADVRAVCRKRHAEAVRERGFRMTGIWGGRTVSFSCGEDLPRQEEFDYVIVTAKSTATEDICRQFADVIRDRETVSLQNGIGNEEIIARYTDRIIGGMIITGFEWRGDAAVHVSVEAAPMRLGRYPEGMDEQVMRLVGLFRGAGVNAEASSLIRSDIWSKTLYNSALNPLGAIMDVPYGALSDPHAWRIIERIVEEAYRVAEAEGVVLPWAAPGDYLLHLQSAQLPATAAHHSSMLQDLRQRRKTEIDFLNGAIVALGGRHGMNLPYNACISDLIRFRERLASGGG</sequence>
<name>A0A0W8FG11_9ZZZZ</name>
<gene>
    <name evidence="6" type="ORF">ASZ90_010616</name>
</gene>
<reference evidence="6" key="1">
    <citation type="journal article" date="2015" name="Proc. Natl. Acad. Sci. U.S.A.">
        <title>Networks of energetic and metabolic interactions define dynamics in microbial communities.</title>
        <authorList>
            <person name="Embree M."/>
            <person name="Liu J.K."/>
            <person name="Al-Bassam M.M."/>
            <person name="Zengler K."/>
        </authorList>
    </citation>
    <scope>NUCLEOTIDE SEQUENCE</scope>
</reference>
<evidence type="ECO:0000256" key="3">
    <source>
        <dbReference type="ARBA" id="ARBA00023002"/>
    </source>
</evidence>
<evidence type="ECO:0000256" key="1">
    <source>
        <dbReference type="ARBA" id="ARBA00007870"/>
    </source>
</evidence>
<dbReference type="Pfam" id="PF08546">
    <property type="entry name" value="ApbA_C"/>
    <property type="match status" value="1"/>
</dbReference>
<evidence type="ECO:0000259" key="4">
    <source>
        <dbReference type="Pfam" id="PF02558"/>
    </source>
</evidence>
<dbReference type="InterPro" id="IPR013328">
    <property type="entry name" value="6PGD_dom2"/>
</dbReference>
<dbReference type="SUPFAM" id="SSF51735">
    <property type="entry name" value="NAD(P)-binding Rossmann-fold domains"/>
    <property type="match status" value="1"/>
</dbReference>